<gene>
    <name evidence="2" type="ORF">ERS852478_03817</name>
</gene>
<dbReference type="InterPro" id="IPR005149">
    <property type="entry name" value="Tscrpt_reg_PadR_N"/>
</dbReference>
<dbReference type="Pfam" id="PF03551">
    <property type="entry name" value="PadR"/>
    <property type="match status" value="1"/>
</dbReference>
<dbReference type="AlphaFoldDB" id="A0A174HNV7"/>
<evidence type="ECO:0000313" key="2">
    <source>
        <dbReference type="EMBL" id="CUO75901.1"/>
    </source>
</evidence>
<organism evidence="2 3">
    <name type="scientific">Blautia wexlerae</name>
    <dbReference type="NCBI Taxonomy" id="418240"/>
    <lineage>
        <taxon>Bacteria</taxon>
        <taxon>Bacillati</taxon>
        <taxon>Bacillota</taxon>
        <taxon>Clostridia</taxon>
        <taxon>Lachnospirales</taxon>
        <taxon>Lachnospiraceae</taxon>
        <taxon>Blautia</taxon>
    </lineage>
</organism>
<dbReference type="Gene3D" id="1.10.10.10">
    <property type="entry name" value="Winged helix-like DNA-binding domain superfamily/Winged helix DNA-binding domain"/>
    <property type="match status" value="1"/>
</dbReference>
<name>A0A174HNV7_9FIRM</name>
<dbReference type="Proteomes" id="UP000095431">
    <property type="component" value="Unassembled WGS sequence"/>
</dbReference>
<dbReference type="SUPFAM" id="SSF46785">
    <property type="entry name" value="Winged helix' DNA-binding domain"/>
    <property type="match status" value="1"/>
</dbReference>
<sequence>MRDNAKGGALTEVTFFILLSLYTPKHGYAVMQFIEDNTKGRLTLGAGTLYGALNSLQEKGWIAPFGDSAGRKKEYLITTQGKEIAEKELIRLNELVGVANEIIGGAV</sequence>
<reference evidence="2 3" key="1">
    <citation type="submission" date="2015-09" db="EMBL/GenBank/DDBJ databases">
        <authorList>
            <consortium name="Pathogen Informatics"/>
        </authorList>
    </citation>
    <scope>NUCLEOTIDE SEQUENCE [LARGE SCALE GENOMIC DNA]</scope>
    <source>
        <strain evidence="2 3">2789STDY5834863</strain>
    </source>
</reference>
<dbReference type="InterPro" id="IPR036390">
    <property type="entry name" value="WH_DNA-bd_sf"/>
</dbReference>
<dbReference type="InterPro" id="IPR052509">
    <property type="entry name" value="Metal_resp_DNA-bind_regulator"/>
</dbReference>
<evidence type="ECO:0000313" key="3">
    <source>
        <dbReference type="Proteomes" id="UP000095431"/>
    </source>
</evidence>
<dbReference type="EMBL" id="CYZN01000053">
    <property type="protein sequence ID" value="CUO75901.1"/>
    <property type="molecule type" value="Genomic_DNA"/>
</dbReference>
<dbReference type="PANTHER" id="PTHR33169">
    <property type="entry name" value="PADR-FAMILY TRANSCRIPTIONAL REGULATOR"/>
    <property type="match status" value="1"/>
</dbReference>
<dbReference type="PANTHER" id="PTHR33169:SF13">
    <property type="entry name" value="PADR-FAMILY TRANSCRIPTIONAL REGULATOR"/>
    <property type="match status" value="1"/>
</dbReference>
<dbReference type="InterPro" id="IPR036388">
    <property type="entry name" value="WH-like_DNA-bd_sf"/>
</dbReference>
<evidence type="ECO:0000259" key="1">
    <source>
        <dbReference type="Pfam" id="PF03551"/>
    </source>
</evidence>
<accession>A0A174HNV7</accession>
<dbReference type="RefSeq" id="WP_055201540.1">
    <property type="nucleotide sequence ID" value="NZ_AP031426.1"/>
</dbReference>
<proteinExistence type="predicted"/>
<protein>
    <submittedName>
        <fullName evidence="2">Transcriptional regulator, Acidobacterial, PadR-family</fullName>
    </submittedName>
</protein>
<feature type="domain" description="Transcription regulator PadR N-terminal" evidence="1">
    <location>
        <begin position="23"/>
        <end position="84"/>
    </location>
</feature>